<keyword evidence="3" id="KW-1185">Reference proteome</keyword>
<dbReference type="Proteomes" id="UP000194127">
    <property type="component" value="Unassembled WGS sequence"/>
</dbReference>
<sequence>MNNVPAALFNASAAFKQHYPSPHVAAPKTPLRALDRIRQLCAPAQEQEHLQVRDPPTAFVSMRLCARSRLDSKHVAADNLDVALLVFHDTRDGQRPRIANAQFLWNVAQARFSAVPACMTSSQGPRMPAARTPRFSRTGLSPVLSAGGDFKRELLTGRPAADSQASHVHAQ</sequence>
<feature type="region of interest" description="Disordered" evidence="1">
    <location>
        <begin position="119"/>
        <end position="144"/>
    </location>
</feature>
<gene>
    <name evidence="2" type="ORF">POSPLADRAFT_1054557</name>
</gene>
<evidence type="ECO:0000313" key="2">
    <source>
        <dbReference type="EMBL" id="OSX63928.1"/>
    </source>
</evidence>
<dbReference type="OrthoDB" id="10372332at2759"/>
<proteinExistence type="predicted"/>
<dbReference type="AlphaFoldDB" id="A0A1X6N5P2"/>
<dbReference type="EMBL" id="KZ110594">
    <property type="protein sequence ID" value="OSX63928.1"/>
    <property type="molecule type" value="Genomic_DNA"/>
</dbReference>
<evidence type="ECO:0000256" key="1">
    <source>
        <dbReference type="SAM" id="MobiDB-lite"/>
    </source>
</evidence>
<accession>A0A1X6N5P2</accession>
<name>A0A1X6N5P2_9APHY</name>
<dbReference type="RefSeq" id="XP_024340722.1">
    <property type="nucleotide sequence ID" value="XM_024480533.1"/>
</dbReference>
<dbReference type="GeneID" id="36325483"/>
<reference evidence="2 3" key="1">
    <citation type="submission" date="2017-04" db="EMBL/GenBank/DDBJ databases">
        <title>Genome Sequence of the Model Brown-Rot Fungus Postia placenta SB12.</title>
        <authorList>
            <consortium name="DOE Joint Genome Institute"/>
            <person name="Gaskell J."/>
            <person name="Kersten P."/>
            <person name="Larrondo L.F."/>
            <person name="Canessa P."/>
            <person name="Martinez D."/>
            <person name="Hibbett D."/>
            <person name="Schmoll M."/>
            <person name="Kubicek C.P."/>
            <person name="Martinez A.T."/>
            <person name="Yadav J."/>
            <person name="Master E."/>
            <person name="Magnuson J.K."/>
            <person name="James T."/>
            <person name="Yaver D."/>
            <person name="Berka R."/>
            <person name="Labutti K."/>
            <person name="Lipzen A."/>
            <person name="Aerts A."/>
            <person name="Barry K."/>
            <person name="Henrissat B."/>
            <person name="Blanchette R."/>
            <person name="Grigoriev I."/>
            <person name="Cullen D."/>
        </authorList>
    </citation>
    <scope>NUCLEOTIDE SEQUENCE [LARGE SCALE GENOMIC DNA]</scope>
    <source>
        <strain evidence="2 3">MAD-698-R-SB12</strain>
    </source>
</reference>
<organism evidence="2 3">
    <name type="scientific">Postia placenta MAD-698-R-SB12</name>
    <dbReference type="NCBI Taxonomy" id="670580"/>
    <lineage>
        <taxon>Eukaryota</taxon>
        <taxon>Fungi</taxon>
        <taxon>Dikarya</taxon>
        <taxon>Basidiomycota</taxon>
        <taxon>Agaricomycotina</taxon>
        <taxon>Agaricomycetes</taxon>
        <taxon>Polyporales</taxon>
        <taxon>Adustoporiaceae</taxon>
        <taxon>Rhodonia</taxon>
    </lineage>
</organism>
<protein>
    <submittedName>
        <fullName evidence="2">Uncharacterized protein</fullName>
    </submittedName>
</protein>
<evidence type="ECO:0000313" key="3">
    <source>
        <dbReference type="Proteomes" id="UP000194127"/>
    </source>
</evidence>